<dbReference type="EMBL" id="JANPWB010000009">
    <property type="protein sequence ID" value="KAJ1148303.1"/>
    <property type="molecule type" value="Genomic_DNA"/>
</dbReference>
<sequence length="108" mass="11276">MYISPLRQASAGGELRRGGAASPGATTPGYGCGLASVSGFVIWAGAPATRPPGRSRVRQPEQVLKRRPAATRASRPQPRSRTRPSSGPLATRKAAAASSMQLRLPAWV</sequence>
<keyword evidence="3" id="KW-1185">Reference proteome</keyword>
<gene>
    <name evidence="2" type="ORF">NDU88_001140</name>
</gene>
<comment type="caution">
    <text evidence="2">The sequence shown here is derived from an EMBL/GenBank/DDBJ whole genome shotgun (WGS) entry which is preliminary data.</text>
</comment>
<proteinExistence type="predicted"/>
<evidence type="ECO:0000256" key="1">
    <source>
        <dbReference type="SAM" id="MobiDB-lite"/>
    </source>
</evidence>
<evidence type="ECO:0000313" key="3">
    <source>
        <dbReference type="Proteomes" id="UP001066276"/>
    </source>
</evidence>
<feature type="compositionally biased region" description="Low complexity" evidence="1">
    <location>
        <begin position="70"/>
        <end position="86"/>
    </location>
</feature>
<feature type="region of interest" description="Disordered" evidence="1">
    <location>
        <begin position="1"/>
        <end position="28"/>
    </location>
</feature>
<reference evidence="2" key="1">
    <citation type="journal article" date="2022" name="bioRxiv">
        <title>Sequencing and chromosome-scale assembly of the giantPleurodeles waltlgenome.</title>
        <authorList>
            <person name="Brown T."/>
            <person name="Elewa A."/>
            <person name="Iarovenko S."/>
            <person name="Subramanian E."/>
            <person name="Araus A.J."/>
            <person name="Petzold A."/>
            <person name="Susuki M."/>
            <person name="Suzuki K.-i.T."/>
            <person name="Hayashi T."/>
            <person name="Toyoda A."/>
            <person name="Oliveira C."/>
            <person name="Osipova E."/>
            <person name="Leigh N.D."/>
            <person name="Simon A."/>
            <person name="Yun M.H."/>
        </authorList>
    </citation>
    <scope>NUCLEOTIDE SEQUENCE</scope>
    <source>
        <strain evidence="2">20211129_DDA</strain>
        <tissue evidence="2">Liver</tissue>
    </source>
</reference>
<dbReference type="Proteomes" id="UP001066276">
    <property type="component" value="Chromosome 5"/>
</dbReference>
<organism evidence="2 3">
    <name type="scientific">Pleurodeles waltl</name>
    <name type="common">Iberian ribbed newt</name>
    <dbReference type="NCBI Taxonomy" id="8319"/>
    <lineage>
        <taxon>Eukaryota</taxon>
        <taxon>Metazoa</taxon>
        <taxon>Chordata</taxon>
        <taxon>Craniata</taxon>
        <taxon>Vertebrata</taxon>
        <taxon>Euteleostomi</taxon>
        <taxon>Amphibia</taxon>
        <taxon>Batrachia</taxon>
        <taxon>Caudata</taxon>
        <taxon>Salamandroidea</taxon>
        <taxon>Salamandridae</taxon>
        <taxon>Pleurodelinae</taxon>
        <taxon>Pleurodeles</taxon>
    </lineage>
</organism>
<protein>
    <submittedName>
        <fullName evidence="2">Uncharacterized protein</fullName>
    </submittedName>
</protein>
<accession>A0AAV7RBQ7</accession>
<dbReference type="AlphaFoldDB" id="A0AAV7RBQ7"/>
<feature type="compositionally biased region" description="Low complexity" evidence="1">
    <location>
        <begin position="18"/>
        <end position="28"/>
    </location>
</feature>
<feature type="region of interest" description="Disordered" evidence="1">
    <location>
        <begin position="45"/>
        <end position="108"/>
    </location>
</feature>
<name>A0AAV7RBQ7_PLEWA</name>
<evidence type="ECO:0000313" key="2">
    <source>
        <dbReference type="EMBL" id="KAJ1148303.1"/>
    </source>
</evidence>